<dbReference type="NCBIfam" id="TIGR01783">
    <property type="entry name" value="TonB-siderophor"/>
    <property type="match status" value="1"/>
</dbReference>
<dbReference type="PATRIC" id="fig|1349767.4.peg.1964"/>
<evidence type="ECO:0000256" key="5">
    <source>
        <dbReference type="ARBA" id="ARBA00022496"/>
    </source>
</evidence>
<dbReference type="Gene3D" id="3.55.50.30">
    <property type="match status" value="1"/>
</dbReference>
<dbReference type="CDD" id="cd01347">
    <property type="entry name" value="ligand_gated_channel"/>
    <property type="match status" value="1"/>
</dbReference>
<keyword evidence="11 14" id="KW-0472">Membrane</keyword>
<dbReference type="SUPFAM" id="SSF56935">
    <property type="entry name" value="Porins"/>
    <property type="match status" value="1"/>
</dbReference>
<keyword evidence="12 19" id="KW-0675">Receptor</keyword>
<dbReference type="PANTHER" id="PTHR32552">
    <property type="entry name" value="FERRICHROME IRON RECEPTOR-RELATED"/>
    <property type="match status" value="1"/>
</dbReference>
<dbReference type="Pfam" id="PF07660">
    <property type="entry name" value="STN"/>
    <property type="match status" value="1"/>
</dbReference>
<evidence type="ECO:0000256" key="7">
    <source>
        <dbReference type="ARBA" id="ARBA00022729"/>
    </source>
</evidence>
<keyword evidence="10 16" id="KW-0798">TonB box</keyword>
<keyword evidence="6 14" id="KW-0812">Transmembrane</keyword>
<dbReference type="InterPro" id="IPR039426">
    <property type="entry name" value="TonB-dep_rcpt-like"/>
</dbReference>
<dbReference type="PROSITE" id="PS01156">
    <property type="entry name" value="TONB_DEPENDENT_REC_2"/>
    <property type="match status" value="1"/>
</dbReference>
<reference evidence="19 20" key="1">
    <citation type="journal article" date="2015" name="Genome Announc.">
        <title>Genome Sequence of Mushroom Soft-Rot Pathogen Janthinobacterium agaricidamnosum.</title>
        <authorList>
            <person name="Graupner K."/>
            <person name="Lackner G."/>
            <person name="Hertweck C."/>
        </authorList>
    </citation>
    <scope>NUCLEOTIDE SEQUENCE [LARGE SCALE GENOMIC DNA]</scope>
    <source>
        <strain evidence="20">NBRC 102515 / DSM 9628</strain>
    </source>
</reference>
<accession>W0VDI5</accession>
<feature type="short sequence motif" description="TonB C-terminal box" evidence="15">
    <location>
        <begin position="789"/>
        <end position="806"/>
    </location>
</feature>
<dbReference type="InterPro" id="IPR011662">
    <property type="entry name" value="Secretin/TonB_short_N"/>
</dbReference>
<organism evidence="19 20">
    <name type="scientific">Janthinobacterium agaricidamnosum NBRC 102515 = DSM 9628</name>
    <dbReference type="NCBI Taxonomy" id="1349767"/>
    <lineage>
        <taxon>Bacteria</taxon>
        <taxon>Pseudomonadati</taxon>
        <taxon>Pseudomonadota</taxon>
        <taxon>Betaproteobacteria</taxon>
        <taxon>Burkholderiales</taxon>
        <taxon>Oxalobacteraceae</taxon>
        <taxon>Janthinobacterium</taxon>
    </lineage>
</organism>
<evidence type="ECO:0000256" key="17">
    <source>
        <dbReference type="SAM" id="SignalP"/>
    </source>
</evidence>
<evidence type="ECO:0000256" key="12">
    <source>
        <dbReference type="ARBA" id="ARBA00023170"/>
    </source>
</evidence>
<dbReference type="KEGG" id="jag:GJA_5370"/>
<keyword evidence="8" id="KW-0408">Iron</keyword>
<dbReference type="eggNOG" id="COG4773">
    <property type="taxonomic scope" value="Bacteria"/>
</dbReference>
<evidence type="ECO:0000256" key="11">
    <source>
        <dbReference type="ARBA" id="ARBA00023136"/>
    </source>
</evidence>
<dbReference type="RefSeq" id="WP_038497774.1">
    <property type="nucleotide sequence ID" value="NZ_BCTH01000020.1"/>
</dbReference>
<evidence type="ECO:0000256" key="10">
    <source>
        <dbReference type="ARBA" id="ARBA00023077"/>
    </source>
</evidence>
<dbReference type="EMBL" id="HG322949">
    <property type="protein sequence ID" value="CDG85966.1"/>
    <property type="molecule type" value="Genomic_DNA"/>
</dbReference>
<name>W0VDI5_9BURK</name>
<gene>
    <name evidence="19" type="primary">fptA</name>
    <name evidence="19" type="ORF">GJA_5370</name>
</gene>
<dbReference type="PROSITE" id="PS52016">
    <property type="entry name" value="TONB_DEPENDENT_REC_3"/>
    <property type="match status" value="1"/>
</dbReference>
<evidence type="ECO:0000256" key="15">
    <source>
        <dbReference type="PROSITE-ProRule" id="PRU10144"/>
    </source>
</evidence>
<dbReference type="GO" id="GO:0015344">
    <property type="term" value="F:siderophore uptake transmembrane transporter activity"/>
    <property type="evidence" value="ECO:0007669"/>
    <property type="project" value="TreeGrafter"/>
</dbReference>
<feature type="signal peptide" evidence="17">
    <location>
        <begin position="1"/>
        <end position="26"/>
    </location>
</feature>
<keyword evidence="20" id="KW-1185">Reference proteome</keyword>
<evidence type="ECO:0000313" key="19">
    <source>
        <dbReference type="EMBL" id="CDG85966.1"/>
    </source>
</evidence>
<evidence type="ECO:0000256" key="16">
    <source>
        <dbReference type="RuleBase" id="RU003357"/>
    </source>
</evidence>
<evidence type="ECO:0000256" key="13">
    <source>
        <dbReference type="ARBA" id="ARBA00023237"/>
    </source>
</evidence>
<evidence type="ECO:0000256" key="3">
    <source>
        <dbReference type="ARBA" id="ARBA00022448"/>
    </source>
</evidence>
<dbReference type="STRING" id="1349767.GJA_5370"/>
<sequence>MPRFSLHPAPLAIRMAIALASGAVTAQAEGPARPVAIQLERQPLAQALNALALQTRLELIVQPALVAGRMAPAVAGQMTPRQALGRLLDGSGLVARLDGTAVTVQAAPPPSADVTMAPVTVTALGERSAVTEQTGSYTSRELSIGKLRLSVRETPQSVSAVTQQQMEDQHLVTLEQVLGQATGVTRTTRNFGDHRFSVRGFVIQDDNQLVDGVPGMLYSATGWLPVDMAIYDRVEVLRGAGGLIVGAGDPSGAVNLVRKRPRAQAHADVSVSAGSWHNYRTELDAGMPLNAEGTLRGRVVAGYEDRRYFYDLAHARQPLLYGVVEADLGRDTRLTIGARHQEKDIGAYWLFGLPRYSDGGALDVPRSTSLAQDWNRHDASVNEVFGELERRFGDDWKARLTVNRSNGGFDQKLALARGVVERGTLAGPRLYSLYFKNLDVVTTGIDASLAGSFQALGGTHQFLAGANWSRRSEDDKGAAIDDGSPIDPFHPDHFAVAEPVRPAWTSALDVRDQRAGLYASARLELAQPLHLLLGGRVSWLNYRSADRISGDQVAGYDQNREFTPYAGLVYDVGRLWSWYASYADTFQPQSKYFTAGGQPLKPAIGANYETGLKGELYDGRLNATLALFQVRKTGNAELDVANDGPCDRNADGNCYRNASTLQSKGVEAEVSGEAWPGLQLTAGYTYVTSRADDGSSISAETPRHLLRMAGNYRLPGRWRQWSLGGGVAAQTGYATQAPDNDAVRIADGGRAVWDLHAAYIIDRSWTVALNVANAFDKNYWANLGELRRGNYYGEPRNVTLTLRAAF</sequence>
<evidence type="ECO:0000313" key="20">
    <source>
        <dbReference type="Proteomes" id="UP000027604"/>
    </source>
</evidence>
<feature type="domain" description="Secretin/TonB short N-terminal" evidence="18">
    <location>
        <begin position="57"/>
        <end position="107"/>
    </location>
</feature>
<dbReference type="GO" id="GO:0015891">
    <property type="term" value="P:siderophore transport"/>
    <property type="evidence" value="ECO:0007669"/>
    <property type="project" value="InterPro"/>
</dbReference>
<proteinExistence type="inferred from homology"/>
<dbReference type="SMART" id="SM00965">
    <property type="entry name" value="STN"/>
    <property type="match status" value="1"/>
</dbReference>
<dbReference type="InterPro" id="IPR036942">
    <property type="entry name" value="Beta-barrel_TonB_sf"/>
</dbReference>
<evidence type="ECO:0000259" key="18">
    <source>
        <dbReference type="SMART" id="SM00965"/>
    </source>
</evidence>
<dbReference type="InterPro" id="IPR012910">
    <property type="entry name" value="Plug_dom"/>
</dbReference>
<evidence type="ECO:0000256" key="6">
    <source>
        <dbReference type="ARBA" id="ARBA00022692"/>
    </source>
</evidence>
<dbReference type="AlphaFoldDB" id="W0VDI5"/>
<dbReference type="InterPro" id="IPR037066">
    <property type="entry name" value="Plug_dom_sf"/>
</dbReference>
<keyword evidence="5" id="KW-0410">Iron transport</keyword>
<dbReference type="Gene3D" id="2.40.170.20">
    <property type="entry name" value="TonB-dependent receptor, beta-barrel domain"/>
    <property type="match status" value="1"/>
</dbReference>
<dbReference type="Gene3D" id="2.170.130.10">
    <property type="entry name" value="TonB-dependent receptor, plug domain"/>
    <property type="match status" value="1"/>
</dbReference>
<evidence type="ECO:0000256" key="14">
    <source>
        <dbReference type="PROSITE-ProRule" id="PRU01360"/>
    </source>
</evidence>
<dbReference type="Proteomes" id="UP000027604">
    <property type="component" value="Chromosome I"/>
</dbReference>
<evidence type="ECO:0000256" key="9">
    <source>
        <dbReference type="ARBA" id="ARBA00023065"/>
    </source>
</evidence>
<keyword evidence="13 14" id="KW-0998">Cell outer membrane</keyword>
<dbReference type="GO" id="GO:0009279">
    <property type="term" value="C:cell outer membrane"/>
    <property type="evidence" value="ECO:0007669"/>
    <property type="project" value="UniProtKB-SubCell"/>
</dbReference>
<keyword evidence="4 14" id="KW-1134">Transmembrane beta strand</keyword>
<evidence type="ECO:0000256" key="2">
    <source>
        <dbReference type="ARBA" id="ARBA00009810"/>
    </source>
</evidence>
<comment type="subcellular location">
    <subcellularLocation>
        <location evidence="1 14">Cell outer membrane</location>
        <topology evidence="1 14">Multi-pass membrane protein</topology>
    </subcellularLocation>
</comment>
<dbReference type="InterPro" id="IPR010917">
    <property type="entry name" value="TonB_rcpt_CS"/>
</dbReference>
<feature type="chain" id="PRO_5004797635" evidence="17">
    <location>
        <begin position="27"/>
        <end position="806"/>
    </location>
</feature>
<keyword evidence="3 14" id="KW-0813">Transport</keyword>
<protein>
    <submittedName>
        <fullName evidence="19">Fe(3+)-pyochelin receptor</fullName>
    </submittedName>
</protein>
<dbReference type="HOGENOM" id="CLU_008287_9_3_4"/>
<dbReference type="InterPro" id="IPR000531">
    <property type="entry name" value="Beta-barrel_TonB"/>
</dbReference>
<dbReference type="GO" id="GO:0038023">
    <property type="term" value="F:signaling receptor activity"/>
    <property type="evidence" value="ECO:0007669"/>
    <property type="project" value="InterPro"/>
</dbReference>
<keyword evidence="9" id="KW-0406">Ion transport</keyword>
<dbReference type="InterPro" id="IPR010105">
    <property type="entry name" value="TonB_sidphr_rcpt"/>
</dbReference>
<comment type="similarity">
    <text evidence="2 14 16">Belongs to the TonB-dependent receptor family.</text>
</comment>
<dbReference type="FunFam" id="2.170.130.10:FF:000010">
    <property type="entry name" value="Ferripyoverdine receptor"/>
    <property type="match status" value="1"/>
</dbReference>
<evidence type="ECO:0000256" key="1">
    <source>
        <dbReference type="ARBA" id="ARBA00004571"/>
    </source>
</evidence>
<evidence type="ECO:0000256" key="8">
    <source>
        <dbReference type="ARBA" id="ARBA00023004"/>
    </source>
</evidence>
<keyword evidence="7 17" id="KW-0732">Signal</keyword>
<dbReference type="PANTHER" id="PTHR32552:SF74">
    <property type="entry name" value="HYDROXAMATE SIDEROPHORE RECEPTOR FHUE"/>
    <property type="match status" value="1"/>
</dbReference>
<dbReference type="Pfam" id="PF07715">
    <property type="entry name" value="Plug"/>
    <property type="match status" value="1"/>
</dbReference>
<evidence type="ECO:0000256" key="4">
    <source>
        <dbReference type="ARBA" id="ARBA00022452"/>
    </source>
</evidence>
<dbReference type="Pfam" id="PF00593">
    <property type="entry name" value="TonB_dep_Rec_b-barrel"/>
    <property type="match status" value="1"/>
</dbReference>